<accession>A0A9W6Q5I9</accession>
<dbReference type="EMBL" id="BSSA01000002">
    <property type="protein sequence ID" value="GLW68886.1"/>
    <property type="molecule type" value="Genomic_DNA"/>
</dbReference>
<protein>
    <recommendedName>
        <fullName evidence="4">Secreted protein</fullName>
    </recommendedName>
</protein>
<evidence type="ECO:0000256" key="1">
    <source>
        <dbReference type="SAM" id="SignalP"/>
    </source>
</evidence>
<reference evidence="2" key="1">
    <citation type="submission" date="2023-02" db="EMBL/GenBank/DDBJ databases">
        <title>Kitasatospora phosalacinea NBRC 14627.</title>
        <authorList>
            <person name="Ichikawa N."/>
            <person name="Sato H."/>
            <person name="Tonouchi N."/>
        </authorList>
    </citation>
    <scope>NUCLEOTIDE SEQUENCE</scope>
    <source>
        <strain evidence="2">NBRC 14627</strain>
    </source>
</reference>
<name>A0A9W6Q5I9_9ACTN</name>
<comment type="caution">
    <text evidence="2">The sequence shown here is derived from an EMBL/GenBank/DDBJ whole genome shotgun (WGS) entry which is preliminary data.</text>
</comment>
<dbReference type="Proteomes" id="UP001165041">
    <property type="component" value="Unassembled WGS sequence"/>
</dbReference>
<feature type="chain" id="PRO_5040801061" description="Secreted protein" evidence="1">
    <location>
        <begin position="31"/>
        <end position="409"/>
    </location>
</feature>
<sequence length="409" mass="43682">MERHDLMIRHVRTTLRAALAAGVLVTGALAGAPGASAAAAAPTVLNASAYTLSADYHQFDALDSALVSTLGTSPVHTVMDNANHDRQGLASGFSVAGLSTGFRFDDGDDSDCQSYPQGITTSRDAVGTANSGNYDGHQLVLVSWYTDDACGGKQQRSRITLVDWDATYPNKYRKILLVEPTGTTAAPSFKDIPIHAGGVSWYGDYLYVADTGVGMRVFDMRKILNTDTGGTADQIGRYGSVYYAHNYAYVLPQVGTVTAQAAGTDKLAWSSISLDRVSKSIVMTEYTCPAGSGCTSYPNRPPRAVRFPFASGATTFAATTTASQALQLPWYKLNGVASHNGRWWFNSSGQKQLYYWTPTAGPSTFAWVGGGESISYWEDSTGPDLLWSLQETPGNRNVFAVTQATYGGG</sequence>
<feature type="signal peptide" evidence="1">
    <location>
        <begin position="1"/>
        <end position="30"/>
    </location>
</feature>
<evidence type="ECO:0000313" key="3">
    <source>
        <dbReference type="Proteomes" id="UP001165041"/>
    </source>
</evidence>
<dbReference type="AlphaFoldDB" id="A0A9W6Q5I9"/>
<gene>
    <name evidence="2" type="ORF">Kpho02_11850</name>
</gene>
<keyword evidence="1" id="KW-0732">Signal</keyword>
<evidence type="ECO:0000313" key="2">
    <source>
        <dbReference type="EMBL" id="GLW68886.1"/>
    </source>
</evidence>
<organism evidence="2 3">
    <name type="scientific">Kitasatospora phosalacinea</name>
    <dbReference type="NCBI Taxonomy" id="2065"/>
    <lineage>
        <taxon>Bacteria</taxon>
        <taxon>Bacillati</taxon>
        <taxon>Actinomycetota</taxon>
        <taxon>Actinomycetes</taxon>
        <taxon>Kitasatosporales</taxon>
        <taxon>Streptomycetaceae</taxon>
        <taxon>Kitasatospora</taxon>
    </lineage>
</organism>
<proteinExistence type="predicted"/>
<evidence type="ECO:0008006" key="4">
    <source>
        <dbReference type="Google" id="ProtNLM"/>
    </source>
</evidence>